<evidence type="ECO:0000313" key="1">
    <source>
        <dbReference type="EMBL" id="KHN70776.1"/>
    </source>
</evidence>
<sequence>MKSGYFRECEHSGHREAGFNGDNCYGLESNELSTENARHPKLAGIQLCEMIARMPLKRRLMYYAMSNRSRNRIARKAESRMNVRVDETQTDPQLLQSLVERFSSDDDVTQLVMREGSCCTNPLHDHR</sequence>
<organism evidence="1 2">
    <name type="scientific">Toxocara canis</name>
    <name type="common">Canine roundworm</name>
    <dbReference type="NCBI Taxonomy" id="6265"/>
    <lineage>
        <taxon>Eukaryota</taxon>
        <taxon>Metazoa</taxon>
        <taxon>Ecdysozoa</taxon>
        <taxon>Nematoda</taxon>
        <taxon>Chromadorea</taxon>
        <taxon>Rhabditida</taxon>
        <taxon>Spirurina</taxon>
        <taxon>Ascaridomorpha</taxon>
        <taxon>Ascaridoidea</taxon>
        <taxon>Toxocaridae</taxon>
        <taxon>Toxocara</taxon>
    </lineage>
</organism>
<dbReference type="AlphaFoldDB" id="A0A0B2UI96"/>
<proteinExistence type="predicted"/>
<dbReference type="EMBL" id="JPKZ01022849">
    <property type="protein sequence ID" value="KHN70776.1"/>
    <property type="molecule type" value="Genomic_DNA"/>
</dbReference>
<protein>
    <submittedName>
        <fullName evidence="1">Uncharacterized protein</fullName>
    </submittedName>
</protein>
<evidence type="ECO:0000313" key="2">
    <source>
        <dbReference type="Proteomes" id="UP000031036"/>
    </source>
</evidence>
<dbReference type="Proteomes" id="UP000031036">
    <property type="component" value="Unassembled WGS sequence"/>
</dbReference>
<gene>
    <name evidence="1" type="ORF">Tcan_00297</name>
</gene>
<keyword evidence="2" id="KW-1185">Reference proteome</keyword>
<reference evidence="1 2" key="1">
    <citation type="submission" date="2014-11" db="EMBL/GenBank/DDBJ databases">
        <title>Genetic blueprint of the zoonotic pathogen Toxocara canis.</title>
        <authorList>
            <person name="Zhu X.-Q."/>
            <person name="Korhonen P.K."/>
            <person name="Cai H."/>
            <person name="Young N.D."/>
            <person name="Nejsum P."/>
            <person name="von Samson-Himmelstjerna G."/>
            <person name="Boag P.R."/>
            <person name="Tan P."/>
            <person name="Li Q."/>
            <person name="Min J."/>
            <person name="Yang Y."/>
            <person name="Wang X."/>
            <person name="Fang X."/>
            <person name="Hall R.S."/>
            <person name="Hofmann A."/>
            <person name="Sternberg P.W."/>
            <person name="Jex A.R."/>
            <person name="Gasser R.B."/>
        </authorList>
    </citation>
    <scope>NUCLEOTIDE SEQUENCE [LARGE SCALE GENOMIC DNA]</scope>
    <source>
        <strain evidence="1">PN_DK_2014</strain>
    </source>
</reference>
<name>A0A0B2UI96_TOXCA</name>
<comment type="caution">
    <text evidence="1">The sequence shown here is derived from an EMBL/GenBank/DDBJ whole genome shotgun (WGS) entry which is preliminary data.</text>
</comment>
<accession>A0A0B2UI96</accession>